<evidence type="ECO:0000313" key="2">
    <source>
        <dbReference type="EMBL" id="QLI64038.1"/>
    </source>
</evidence>
<dbReference type="AlphaFoldDB" id="A0A7D5UQA6"/>
<feature type="compositionally biased region" description="Low complexity" evidence="1">
    <location>
        <begin position="49"/>
        <end position="68"/>
    </location>
</feature>
<evidence type="ECO:0000313" key="3">
    <source>
        <dbReference type="Proteomes" id="UP000510686"/>
    </source>
</evidence>
<feature type="compositionally biased region" description="Low complexity" evidence="1">
    <location>
        <begin position="102"/>
        <end position="111"/>
    </location>
</feature>
<feature type="compositionally biased region" description="Polar residues" evidence="1">
    <location>
        <begin position="117"/>
        <end position="128"/>
    </location>
</feature>
<dbReference type="Proteomes" id="UP000510686">
    <property type="component" value="Chromosome 1"/>
</dbReference>
<dbReference type="RefSeq" id="XP_065985688.1">
    <property type="nucleotide sequence ID" value="XM_066130018.1"/>
</dbReference>
<organism evidence="2 3">
    <name type="scientific">Metarhizium brunneum</name>
    <dbReference type="NCBI Taxonomy" id="500148"/>
    <lineage>
        <taxon>Eukaryota</taxon>
        <taxon>Fungi</taxon>
        <taxon>Dikarya</taxon>
        <taxon>Ascomycota</taxon>
        <taxon>Pezizomycotina</taxon>
        <taxon>Sordariomycetes</taxon>
        <taxon>Hypocreomycetidae</taxon>
        <taxon>Hypocreales</taxon>
        <taxon>Clavicipitaceae</taxon>
        <taxon>Metarhizium</taxon>
    </lineage>
</organism>
<sequence length="223" mass="22784">MNNQNLHGRSGGAPYDRDRDREMDDRHRAMQQHEDMRRDQEREREQADRYQQGPAGPGGAPHQSSAGSIPIHQPVASRIPGAIHSPGGLLANHSGNPPPPGASLGAPSGPVSFGGPLQQSGAASQQHQMYAPVGHSQAPPNAAQPASGSAGLGFGGPHQGQPQGQQPQPGQQDVRGAAAKGAAAIVGVTPGGHQIPGGITQGQQPILNVSIAFANTSFVLGAL</sequence>
<reference evidence="2 3" key="1">
    <citation type="submission" date="2020-07" db="EMBL/GenBank/DDBJ databases">
        <title>Telomere length de novo assembly of all 7 chromosomes of the fungus, Metarhizium brunneum, using a novel assembly pipeline.</title>
        <authorList>
            <person name="Saud z."/>
            <person name="Kortsinoglou A."/>
            <person name="Kouvelis V.N."/>
            <person name="Butt T.M."/>
        </authorList>
    </citation>
    <scope>NUCLEOTIDE SEQUENCE [LARGE SCALE GENOMIC DNA]</scope>
    <source>
        <strain evidence="2 3">4556</strain>
    </source>
</reference>
<dbReference type="EMBL" id="CP058932">
    <property type="protein sequence ID" value="QLI64038.1"/>
    <property type="molecule type" value="Genomic_DNA"/>
</dbReference>
<dbReference type="KEGG" id="mbrn:90967558"/>
<proteinExistence type="predicted"/>
<feature type="region of interest" description="Disordered" evidence="1">
    <location>
        <begin position="1"/>
        <end position="179"/>
    </location>
</feature>
<name>A0A7D5UQA6_9HYPO</name>
<dbReference type="GeneID" id="90967558"/>
<feature type="compositionally biased region" description="Low complexity" evidence="1">
    <location>
        <begin position="136"/>
        <end position="149"/>
    </location>
</feature>
<feature type="compositionally biased region" description="Basic and acidic residues" evidence="1">
    <location>
        <begin position="15"/>
        <end position="48"/>
    </location>
</feature>
<evidence type="ECO:0000256" key="1">
    <source>
        <dbReference type="SAM" id="MobiDB-lite"/>
    </source>
</evidence>
<protein>
    <submittedName>
        <fullName evidence="2">Uncharacterized protein</fullName>
    </submittedName>
</protein>
<keyword evidence="3" id="KW-1185">Reference proteome</keyword>
<accession>A0A7D5UQA6</accession>
<feature type="compositionally biased region" description="Low complexity" evidence="1">
    <location>
        <begin position="159"/>
        <end position="179"/>
    </location>
</feature>
<gene>
    <name evidence="2" type="ORF">G6M90_00g028710</name>
</gene>